<protein>
    <submittedName>
        <fullName evidence="2">Uncharacterized protein</fullName>
    </submittedName>
</protein>
<accession>A0A9P1C7Z1</accession>
<dbReference type="EMBL" id="CAMXCT030001145">
    <property type="protein sequence ID" value="CAL4774524.1"/>
    <property type="molecule type" value="Genomic_DNA"/>
</dbReference>
<organism evidence="2">
    <name type="scientific">Cladocopium goreaui</name>
    <dbReference type="NCBI Taxonomy" id="2562237"/>
    <lineage>
        <taxon>Eukaryota</taxon>
        <taxon>Sar</taxon>
        <taxon>Alveolata</taxon>
        <taxon>Dinophyceae</taxon>
        <taxon>Suessiales</taxon>
        <taxon>Symbiodiniaceae</taxon>
        <taxon>Cladocopium</taxon>
    </lineage>
</organism>
<reference evidence="3" key="2">
    <citation type="submission" date="2024-04" db="EMBL/GenBank/DDBJ databases">
        <authorList>
            <person name="Chen Y."/>
            <person name="Shah S."/>
            <person name="Dougan E. K."/>
            <person name="Thang M."/>
            <person name="Chan C."/>
        </authorList>
    </citation>
    <scope>NUCLEOTIDE SEQUENCE [LARGE SCALE GENOMIC DNA]</scope>
</reference>
<evidence type="ECO:0000313" key="3">
    <source>
        <dbReference type="EMBL" id="CAL1140587.1"/>
    </source>
</evidence>
<dbReference type="Proteomes" id="UP001152797">
    <property type="component" value="Unassembled WGS sequence"/>
</dbReference>
<comment type="caution">
    <text evidence="2">The sequence shown here is derived from an EMBL/GenBank/DDBJ whole genome shotgun (WGS) entry which is preliminary data.</text>
</comment>
<evidence type="ECO:0000256" key="1">
    <source>
        <dbReference type="SAM" id="MobiDB-lite"/>
    </source>
</evidence>
<feature type="region of interest" description="Disordered" evidence="1">
    <location>
        <begin position="61"/>
        <end position="131"/>
    </location>
</feature>
<name>A0A9P1C7Z1_9DINO</name>
<keyword evidence="4" id="KW-1185">Reference proteome</keyword>
<dbReference type="EMBL" id="CAMXCT010001145">
    <property type="protein sequence ID" value="CAI3987212.1"/>
    <property type="molecule type" value="Genomic_DNA"/>
</dbReference>
<sequence length="131" mass="14059">MVLNSKNFGHHQSAEDLMAKHAGAHDHRGPAPAALEDRIVLDPAGQPQAIDGQPLAIVPLPLPPLPEAPETPTAEVPVPAMPRTRRQKQLADMPGCLRHLPSSNQQQPADDTAAIDVQSGWFLDPEGNQQL</sequence>
<reference evidence="2" key="1">
    <citation type="submission" date="2022-10" db="EMBL/GenBank/DDBJ databases">
        <authorList>
            <person name="Chen Y."/>
            <person name="Dougan E. K."/>
            <person name="Chan C."/>
            <person name="Rhodes N."/>
            <person name="Thang M."/>
        </authorList>
    </citation>
    <scope>NUCLEOTIDE SEQUENCE</scope>
</reference>
<proteinExistence type="predicted"/>
<evidence type="ECO:0000313" key="2">
    <source>
        <dbReference type="EMBL" id="CAI3987212.1"/>
    </source>
</evidence>
<dbReference type="EMBL" id="CAMXCT020001145">
    <property type="protein sequence ID" value="CAL1140587.1"/>
    <property type="molecule type" value="Genomic_DNA"/>
</dbReference>
<evidence type="ECO:0000313" key="4">
    <source>
        <dbReference type="Proteomes" id="UP001152797"/>
    </source>
</evidence>
<dbReference type="AlphaFoldDB" id="A0A9P1C7Z1"/>
<gene>
    <name evidence="2" type="ORF">C1SCF055_LOCUS14503</name>
</gene>